<sequence length="92" mass="9856">MFIHSVFSSFLEGMTDAIGLMSPEDFVFFMSGNTTHASVALIQGPPGVLLIGGLITFVMATPQGVPVATALALTAVAIQIPQHWQSRFVQHR</sequence>
<proteinExistence type="predicted"/>
<keyword evidence="2" id="KW-1185">Reference proteome</keyword>
<dbReference type="AlphaFoldDB" id="A0A178XIM1"/>
<dbReference type="EMBL" id="LPUX01000067">
    <property type="protein sequence ID" value="OAP35089.1"/>
    <property type="molecule type" value="Genomic_DNA"/>
</dbReference>
<comment type="caution">
    <text evidence="1">The sequence shown here is derived from an EMBL/GenBank/DDBJ whole genome shotgun (WGS) entry which is preliminary data.</text>
</comment>
<gene>
    <name evidence="1" type="ORF">AU381_25320</name>
</gene>
<dbReference type="Proteomes" id="UP000094025">
    <property type="component" value="Unassembled WGS sequence"/>
</dbReference>
<evidence type="ECO:0000313" key="1">
    <source>
        <dbReference type="EMBL" id="OAP35089.1"/>
    </source>
</evidence>
<dbReference type="STRING" id="1472378.AU381_25320"/>
<accession>A0A178XIM1</accession>
<name>A0A178XIM1_9HYPH</name>
<organism evidence="1 2">
    <name type="scientific">Sinorhizobium glycinis</name>
    <dbReference type="NCBI Taxonomy" id="1472378"/>
    <lineage>
        <taxon>Bacteria</taxon>
        <taxon>Pseudomonadati</taxon>
        <taxon>Pseudomonadota</taxon>
        <taxon>Alphaproteobacteria</taxon>
        <taxon>Hyphomicrobiales</taxon>
        <taxon>Rhizobiaceae</taxon>
        <taxon>Sinorhizobium/Ensifer group</taxon>
        <taxon>Sinorhizobium</taxon>
    </lineage>
</organism>
<evidence type="ECO:0000313" key="2">
    <source>
        <dbReference type="Proteomes" id="UP000094025"/>
    </source>
</evidence>
<protein>
    <submittedName>
        <fullName evidence="1">Uncharacterized protein</fullName>
    </submittedName>
</protein>
<reference evidence="1 2" key="1">
    <citation type="journal article" date="2016" name="Int. J. Syst. Evol. Microbiol.">
        <title>Ensifer glycinis sp. nov., an novel rhizobial species associated with Glycine spp.</title>
        <authorList>
            <person name="Yan H."/>
            <person name="Yan J."/>
            <person name="Sui X.H."/>
            <person name="Wang E.T."/>
            <person name="Chen W.X."/>
            <person name="Zhang X.X."/>
            <person name="Chen W.F."/>
        </authorList>
    </citation>
    <scope>NUCLEOTIDE SEQUENCE [LARGE SCALE GENOMIC DNA]</scope>
    <source>
        <strain evidence="1 2">CCBAU 23380</strain>
    </source>
</reference>